<keyword evidence="3" id="KW-1185">Reference proteome</keyword>
<dbReference type="STRING" id="568899.SAMN05192534_12425"/>
<protein>
    <recommendedName>
        <fullName evidence="1">Myb-like domain-containing protein</fullName>
    </recommendedName>
</protein>
<evidence type="ECO:0000313" key="3">
    <source>
        <dbReference type="Proteomes" id="UP000199163"/>
    </source>
</evidence>
<dbReference type="RefSeq" id="WP_091275739.1">
    <property type="nucleotide sequence ID" value="NZ_FNDK01000024.1"/>
</dbReference>
<dbReference type="Proteomes" id="UP000199163">
    <property type="component" value="Unassembled WGS sequence"/>
</dbReference>
<proteinExistence type="predicted"/>
<dbReference type="SMART" id="SM00717">
    <property type="entry name" value="SANT"/>
    <property type="match status" value="1"/>
</dbReference>
<feature type="domain" description="Myb-like" evidence="1">
    <location>
        <begin position="55"/>
        <end position="102"/>
    </location>
</feature>
<dbReference type="CDD" id="cd00167">
    <property type="entry name" value="SANT"/>
    <property type="match status" value="1"/>
</dbReference>
<dbReference type="EMBL" id="FNDK01000024">
    <property type="protein sequence ID" value="SDI18392.1"/>
    <property type="molecule type" value="Genomic_DNA"/>
</dbReference>
<dbReference type="Gene3D" id="1.10.10.10">
    <property type="entry name" value="Winged helix-like DNA-binding domain superfamily/Winged helix DNA-binding domain"/>
    <property type="match status" value="1"/>
</dbReference>
<gene>
    <name evidence="2" type="ORF">SAMN05192534_12425</name>
</gene>
<dbReference type="OrthoDB" id="1669646at2"/>
<organism evidence="2 3">
    <name type="scientific">Alteribacillus persepolensis</name>
    <dbReference type="NCBI Taxonomy" id="568899"/>
    <lineage>
        <taxon>Bacteria</taxon>
        <taxon>Bacillati</taxon>
        <taxon>Bacillota</taxon>
        <taxon>Bacilli</taxon>
        <taxon>Bacillales</taxon>
        <taxon>Bacillaceae</taxon>
        <taxon>Alteribacillus</taxon>
    </lineage>
</organism>
<evidence type="ECO:0000313" key="2">
    <source>
        <dbReference type="EMBL" id="SDI18392.1"/>
    </source>
</evidence>
<dbReference type="AlphaFoldDB" id="A0A1G8IHT6"/>
<dbReference type="InterPro" id="IPR036388">
    <property type="entry name" value="WH-like_DNA-bd_sf"/>
</dbReference>
<sequence>MPAKKKYVLLYCSDCREETLVAAKKHIRKYFCALCGENVALEVADKLWIDKLYYKKKHWTEDEDTALIYGFQKGCSFREIADGLMYRSPQAVRRRVQQLQSKGVLS</sequence>
<reference evidence="2 3" key="1">
    <citation type="submission" date="2016-10" db="EMBL/GenBank/DDBJ databases">
        <authorList>
            <person name="de Groot N.N."/>
        </authorList>
    </citation>
    <scope>NUCLEOTIDE SEQUENCE [LARGE SCALE GENOMIC DNA]</scope>
    <source>
        <strain evidence="2 3">DSM 21632</strain>
    </source>
</reference>
<evidence type="ECO:0000259" key="1">
    <source>
        <dbReference type="SMART" id="SM00717"/>
    </source>
</evidence>
<dbReference type="InterPro" id="IPR001005">
    <property type="entry name" value="SANT/Myb"/>
</dbReference>
<name>A0A1G8IHT6_9BACI</name>
<dbReference type="InterPro" id="IPR009057">
    <property type="entry name" value="Homeodomain-like_sf"/>
</dbReference>
<accession>A0A1G8IHT6</accession>
<dbReference type="SUPFAM" id="SSF46689">
    <property type="entry name" value="Homeodomain-like"/>
    <property type="match status" value="1"/>
</dbReference>